<reference evidence="1 2" key="1">
    <citation type="journal article" date="2016" name="Sci. Rep.">
        <title>The Dendrobium catenatum Lindl. genome sequence provides insights into polysaccharide synthase, floral development and adaptive evolution.</title>
        <authorList>
            <person name="Zhang G.Q."/>
            <person name="Xu Q."/>
            <person name="Bian C."/>
            <person name="Tsai W.C."/>
            <person name="Yeh C.M."/>
            <person name="Liu K.W."/>
            <person name="Yoshida K."/>
            <person name="Zhang L.S."/>
            <person name="Chang S.B."/>
            <person name="Chen F."/>
            <person name="Shi Y."/>
            <person name="Su Y.Y."/>
            <person name="Zhang Y.Q."/>
            <person name="Chen L.J."/>
            <person name="Yin Y."/>
            <person name="Lin M."/>
            <person name="Huang H."/>
            <person name="Deng H."/>
            <person name="Wang Z.W."/>
            <person name="Zhu S.L."/>
            <person name="Zhao X."/>
            <person name="Deng C."/>
            <person name="Niu S.C."/>
            <person name="Huang J."/>
            <person name="Wang M."/>
            <person name="Liu G.H."/>
            <person name="Yang H.J."/>
            <person name="Xiao X.J."/>
            <person name="Hsiao Y.Y."/>
            <person name="Wu W.L."/>
            <person name="Chen Y.Y."/>
            <person name="Mitsuda N."/>
            <person name="Ohme-Takagi M."/>
            <person name="Luo Y.B."/>
            <person name="Van de Peer Y."/>
            <person name="Liu Z.J."/>
        </authorList>
    </citation>
    <scope>NUCLEOTIDE SEQUENCE [LARGE SCALE GENOMIC DNA]</scope>
    <source>
        <tissue evidence="1">The whole plant</tissue>
    </source>
</reference>
<reference evidence="1 2" key="2">
    <citation type="journal article" date="2017" name="Nature">
        <title>The Apostasia genome and the evolution of orchids.</title>
        <authorList>
            <person name="Zhang G.Q."/>
            <person name="Liu K.W."/>
            <person name="Li Z."/>
            <person name="Lohaus R."/>
            <person name="Hsiao Y.Y."/>
            <person name="Niu S.C."/>
            <person name="Wang J.Y."/>
            <person name="Lin Y.C."/>
            <person name="Xu Q."/>
            <person name="Chen L.J."/>
            <person name="Yoshida K."/>
            <person name="Fujiwara S."/>
            <person name="Wang Z.W."/>
            <person name="Zhang Y.Q."/>
            <person name="Mitsuda N."/>
            <person name="Wang M."/>
            <person name="Liu G.H."/>
            <person name="Pecoraro L."/>
            <person name="Huang H.X."/>
            <person name="Xiao X.J."/>
            <person name="Lin M."/>
            <person name="Wu X.Y."/>
            <person name="Wu W.L."/>
            <person name="Chen Y.Y."/>
            <person name="Chang S.B."/>
            <person name="Sakamoto S."/>
            <person name="Ohme-Takagi M."/>
            <person name="Yagi M."/>
            <person name="Zeng S.J."/>
            <person name="Shen C.Y."/>
            <person name="Yeh C.M."/>
            <person name="Luo Y.B."/>
            <person name="Tsai W.C."/>
            <person name="Van de Peer Y."/>
            <person name="Liu Z.J."/>
        </authorList>
    </citation>
    <scope>NUCLEOTIDE SEQUENCE [LARGE SCALE GENOMIC DNA]</scope>
    <source>
        <tissue evidence="1">The whole plant</tissue>
    </source>
</reference>
<organism evidence="1 2">
    <name type="scientific">Dendrobium catenatum</name>
    <dbReference type="NCBI Taxonomy" id="906689"/>
    <lineage>
        <taxon>Eukaryota</taxon>
        <taxon>Viridiplantae</taxon>
        <taxon>Streptophyta</taxon>
        <taxon>Embryophyta</taxon>
        <taxon>Tracheophyta</taxon>
        <taxon>Spermatophyta</taxon>
        <taxon>Magnoliopsida</taxon>
        <taxon>Liliopsida</taxon>
        <taxon>Asparagales</taxon>
        <taxon>Orchidaceae</taxon>
        <taxon>Epidendroideae</taxon>
        <taxon>Malaxideae</taxon>
        <taxon>Dendrobiinae</taxon>
        <taxon>Dendrobium</taxon>
    </lineage>
</organism>
<sequence>MFLLSTLFFPLNNIKTLRRLISIASNVEEFSSINWAASIQGFLINEFNKIAIKFVMEKPLDYISGFLPLVLVSHTTFKSNFIFIKSYYIS</sequence>
<name>A0A2I0WTQ7_9ASPA</name>
<evidence type="ECO:0000313" key="2">
    <source>
        <dbReference type="Proteomes" id="UP000233837"/>
    </source>
</evidence>
<protein>
    <submittedName>
        <fullName evidence="1">Uncharacterized protein</fullName>
    </submittedName>
</protein>
<proteinExistence type="predicted"/>
<keyword evidence="2" id="KW-1185">Reference proteome</keyword>
<gene>
    <name evidence="1" type="ORF">MA16_Dca000389</name>
</gene>
<evidence type="ECO:0000313" key="1">
    <source>
        <dbReference type="EMBL" id="PKU79045.1"/>
    </source>
</evidence>
<dbReference type="Proteomes" id="UP000233837">
    <property type="component" value="Unassembled WGS sequence"/>
</dbReference>
<dbReference type="AlphaFoldDB" id="A0A2I0WTQ7"/>
<accession>A0A2I0WTQ7</accession>
<dbReference type="EMBL" id="KZ502442">
    <property type="protein sequence ID" value="PKU79045.1"/>
    <property type="molecule type" value="Genomic_DNA"/>
</dbReference>